<dbReference type="GO" id="GO:0016020">
    <property type="term" value="C:membrane"/>
    <property type="evidence" value="ECO:0007669"/>
    <property type="project" value="UniProtKB-SubCell"/>
</dbReference>
<feature type="transmembrane region" description="Helical" evidence="5">
    <location>
        <begin position="6"/>
        <end position="23"/>
    </location>
</feature>
<dbReference type="InterPro" id="IPR020846">
    <property type="entry name" value="MFS_dom"/>
</dbReference>
<evidence type="ECO:0000313" key="7">
    <source>
        <dbReference type="EMBL" id="BAN21215.1"/>
    </source>
</evidence>
<keyword evidence="7" id="KW-0762">Sugar transport</keyword>
<feature type="transmembrane region" description="Helical" evidence="5">
    <location>
        <begin position="89"/>
        <end position="107"/>
    </location>
</feature>
<dbReference type="EMBL" id="AK418000">
    <property type="protein sequence ID" value="BAN21215.1"/>
    <property type="molecule type" value="mRNA"/>
</dbReference>
<accession>R4WK71</accession>
<feature type="transmembrane region" description="Helical" evidence="5">
    <location>
        <begin position="333"/>
        <end position="357"/>
    </location>
</feature>
<evidence type="ECO:0000256" key="5">
    <source>
        <dbReference type="SAM" id="Phobius"/>
    </source>
</evidence>
<keyword evidence="7" id="KW-0813">Transport</keyword>
<proteinExistence type="evidence at transcript level"/>
<dbReference type="PANTHER" id="PTHR48021:SF1">
    <property type="entry name" value="GH07001P-RELATED"/>
    <property type="match status" value="1"/>
</dbReference>
<feature type="transmembrane region" description="Helical" evidence="5">
    <location>
        <begin position="264"/>
        <end position="286"/>
    </location>
</feature>
<dbReference type="PANTHER" id="PTHR48021">
    <property type="match status" value="1"/>
</dbReference>
<evidence type="ECO:0000256" key="3">
    <source>
        <dbReference type="ARBA" id="ARBA00022989"/>
    </source>
</evidence>
<feature type="transmembrane region" description="Helical" evidence="5">
    <location>
        <begin position="234"/>
        <end position="257"/>
    </location>
</feature>
<feature type="transmembrane region" description="Helical" evidence="5">
    <location>
        <begin position="298"/>
        <end position="321"/>
    </location>
</feature>
<dbReference type="GO" id="GO:0022857">
    <property type="term" value="F:transmembrane transporter activity"/>
    <property type="evidence" value="ECO:0007669"/>
    <property type="project" value="InterPro"/>
</dbReference>
<dbReference type="Gene3D" id="1.20.1250.20">
    <property type="entry name" value="MFS general substrate transporter like domains"/>
    <property type="match status" value="1"/>
</dbReference>
<feature type="domain" description="Major facilitator superfamily (MFS) profile" evidence="6">
    <location>
        <begin position="1"/>
        <end position="389"/>
    </location>
</feature>
<evidence type="ECO:0000259" key="6">
    <source>
        <dbReference type="PROSITE" id="PS50850"/>
    </source>
</evidence>
<name>R4WK71_RIPPE</name>
<evidence type="ECO:0000256" key="4">
    <source>
        <dbReference type="ARBA" id="ARBA00023136"/>
    </source>
</evidence>
<comment type="subcellular location">
    <subcellularLocation>
        <location evidence="1">Membrane</location>
        <topology evidence="1">Multi-pass membrane protein</topology>
    </subcellularLocation>
</comment>
<keyword evidence="4 5" id="KW-0472">Membrane</keyword>
<keyword evidence="3 5" id="KW-1133">Transmembrane helix</keyword>
<dbReference type="InterPro" id="IPR036259">
    <property type="entry name" value="MFS_trans_sf"/>
</dbReference>
<evidence type="ECO:0000256" key="2">
    <source>
        <dbReference type="ARBA" id="ARBA00022692"/>
    </source>
</evidence>
<feature type="transmembrane region" description="Helical" evidence="5">
    <location>
        <begin position="30"/>
        <end position="48"/>
    </location>
</feature>
<evidence type="ECO:0000256" key="1">
    <source>
        <dbReference type="ARBA" id="ARBA00004141"/>
    </source>
</evidence>
<organism evidence="7">
    <name type="scientific">Riptortus pedestris</name>
    <name type="common">Bean bug</name>
    <dbReference type="NCBI Taxonomy" id="329032"/>
    <lineage>
        <taxon>Eukaryota</taxon>
        <taxon>Metazoa</taxon>
        <taxon>Ecdysozoa</taxon>
        <taxon>Arthropoda</taxon>
        <taxon>Hexapoda</taxon>
        <taxon>Insecta</taxon>
        <taxon>Pterygota</taxon>
        <taxon>Neoptera</taxon>
        <taxon>Paraneoptera</taxon>
        <taxon>Hemiptera</taxon>
        <taxon>Heteroptera</taxon>
        <taxon>Panheteroptera</taxon>
        <taxon>Pentatomomorpha</taxon>
        <taxon>Coreoidea</taxon>
        <taxon>Alydidae</taxon>
        <taxon>Riptortus</taxon>
    </lineage>
</organism>
<feature type="transmembrane region" description="Helical" evidence="5">
    <location>
        <begin position="200"/>
        <end position="222"/>
    </location>
</feature>
<feature type="transmembrane region" description="Helical" evidence="5">
    <location>
        <begin position="363"/>
        <end position="384"/>
    </location>
</feature>
<dbReference type="Pfam" id="PF00083">
    <property type="entry name" value="Sugar_tr"/>
    <property type="match status" value="1"/>
</dbReference>
<keyword evidence="2 5" id="KW-0812">Transmembrane</keyword>
<dbReference type="AlphaFoldDB" id="R4WK71"/>
<dbReference type="InterPro" id="IPR005828">
    <property type="entry name" value="MFS_sugar_transport-like"/>
</dbReference>
<feature type="transmembrane region" description="Helical" evidence="5">
    <location>
        <begin position="113"/>
        <end position="134"/>
    </location>
</feature>
<reference evidence="7" key="1">
    <citation type="journal article" date="2013" name="PLoS ONE">
        <title>Gene expression in gut symbiotic organ of stinkbug affected by extracellular bacterial symbiont.</title>
        <authorList>
            <person name="Futahashi R."/>
            <person name="Tanaka K."/>
            <person name="Tanahashi M."/>
            <person name="Nikoh N."/>
            <person name="Kikuchi Y."/>
            <person name="Lee B.L."/>
            <person name="Fukatsu T."/>
        </authorList>
    </citation>
    <scope>NUCLEOTIDE SEQUENCE</scope>
    <source>
        <tissue evidence="7">Midgut</tissue>
    </source>
</reference>
<feature type="transmembrane region" description="Helical" evidence="5">
    <location>
        <begin position="54"/>
        <end position="77"/>
    </location>
</feature>
<sequence length="415" mass="45477">MENSLIGSLSSLAPGSIITMIAIDKLGRKAMLLIYWLLIMICWIIMTITENLYAIWIAIFIGGCGASAAYLGVAVYISEIADVEVRTPLNGLSTIFMSFGSVLIYILGPLLSFKMLNLLCGGVTVSFVFFYLLVPETPYFYVAKGDLENAQKSLCWLRRGASKESIEKEMEELKNCAEQENNNKMGFRDIVSSKAILKEFGAAFFILYIYTVCGQTPIGAYLQTIYEDIPLSYSPAYAVGGISIIGVIGGFPTPFAVKLIGDKALLISSMFGCTFGLAAMSAYFYFLEVGYDVSSMTIIPVASGYFLMMLYACGLSGLIWATVSDLFPPSVKGFGTGICGIYVSLLNFFFTEVFGLFKDAYGYGPTFLGLAVMVFISTFGLFFFPSLATLSLTEIQEYFEGNPAIKRKLSHKENI</sequence>
<protein>
    <submittedName>
        <fullName evidence="7">Sugar transporter</fullName>
    </submittedName>
</protein>
<dbReference type="InterPro" id="IPR050549">
    <property type="entry name" value="MFS_Trehalose_Transporter"/>
</dbReference>
<dbReference type="SUPFAM" id="SSF103473">
    <property type="entry name" value="MFS general substrate transporter"/>
    <property type="match status" value="1"/>
</dbReference>
<dbReference type="PROSITE" id="PS50850">
    <property type="entry name" value="MFS"/>
    <property type="match status" value="1"/>
</dbReference>